<dbReference type="AlphaFoldDB" id="A0A1W6Z0I6"/>
<proteinExistence type="predicted"/>
<organism evidence="2 3">
    <name type="scientific">Bordetella genomosp. 9</name>
    <dbReference type="NCBI Taxonomy" id="1416803"/>
    <lineage>
        <taxon>Bacteria</taxon>
        <taxon>Pseudomonadati</taxon>
        <taxon>Pseudomonadota</taxon>
        <taxon>Betaproteobacteria</taxon>
        <taxon>Burkholderiales</taxon>
        <taxon>Alcaligenaceae</taxon>
        <taxon>Bordetella</taxon>
    </lineage>
</organism>
<name>A0A1W6Z0I6_9BORD</name>
<accession>A0A1W6Z0I6</accession>
<dbReference type="NCBIfam" id="TIGR02780">
    <property type="entry name" value="TrbJ_Ti"/>
    <property type="match status" value="1"/>
</dbReference>
<gene>
    <name evidence="2" type="ORF">CAL13_09180</name>
</gene>
<evidence type="ECO:0000313" key="2">
    <source>
        <dbReference type="EMBL" id="ARP86353.1"/>
    </source>
</evidence>
<dbReference type="RefSeq" id="WP_086072164.1">
    <property type="nucleotide sequence ID" value="NZ_CP021109.1"/>
</dbReference>
<feature type="chain" id="PRO_5012664604" evidence="1">
    <location>
        <begin position="36"/>
        <end position="254"/>
    </location>
</feature>
<evidence type="ECO:0000256" key="1">
    <source>
        <dbReference type="SAM" id="SignalP"/>
    </source>
</evidence>
<dbReference type="InterPro" id="IPR014147">
    <property type="entry name" value="T4SS_TrbJ"/>
</dbReference>
<reference evidence="2 3" key="1">
    <citation type="submission" date="2017-05" db="EMBL/GenBank/DDBJ databases">
        <title>Complete and WGS of Bordetella genogroups.</title>
        <authorList>
            <person name="Spilker T."/>
            <person name="LiPuma J."/>
        </authorList>
    </citation>
    <scope>NUCLEOTIDE SEQUENCE [LARGE SCALE GENOMIC DNA]</scope>
    <source>
        <strain evidence="2 3">AU17164</strain>
    </source>
</reference>
<dbReference type="EMBL" id="CP021109">
    <property type="protein sequence ID" value="ARP86353.1"/>
    <property type="molecule type" value="Genomic_DNA"/>
</dbReference>
<protein>
    <submittedName>
        <fullName evidence="2">P-type conjugative transfer protein TrbJ</fullName>
    </submittedName>
</protein>
<sequence length="254" mass="28250">MITLLKKVTPAALTVAIAASMMGGAATLYAPPAHAIYCSNCSTVWNQMMEYAKAVETSINTARQLQTQIQQYNDMIKQGLSLPNSMFQSFTNDLRRLQSIYNDSRALAHSMSNLDTQFRDQFKGYDNYLKSISQGTNNMPDRYQNWAQSSFDNARTAMESVGLNTSMFDSEDAVLASLVSRSQTAQGRMQAIQAGNEIAAQQVQQLQKLREMIATNVTLQSNYIAQQTERQAVSDAAAQQFYSRKSQRGPSEGF</sequence>
<keyword evidence="3" id="KW-1185">Reference proteome</keyword>
<dbReference type="Proteomes" id="UP000194139">
    <property type="component" value="Chromosome"/>
</dbReference>
<keyword evidence="1" id="KW-0732">Signal</keyword>
<feature type="signal peptide" evidence="1">
    <location>
        <begin position="1"/>
        <end position="35"/>
    </location>
</feature>
<evidence type="ECO:0000313" key="3">
    <source>
        <dbReference type="Proteomes" id="UP000194139"/>
    </source>
</evidence>